<evidence type="ECO:0000313" key="1">
    <source>
        <dbReference type="EMBL" id="QFG76566.1"/>
    </source>
</evidence>
<dbReference type="AlphaFoldDB" id="A0A5P6A9E5"/>
<protein>
    <submittedName>
        <fullName evidence="1">Uncharacterized protein</fullName>
    </submittedName>
</protein>
<gene>
    <name evidence="1" type="ORF">DMB90_07575</name>
</gene>
<dbReference type="EMBL" id="CP029752">
    <property type="protein sequence ID" value="QFG76566.1"/>
    <property type="molecule type" value="Genomic_DNA"/>
</dbReference>
<accession>A0A5P6A9E5</accession>
<name>A0A5P6A9E5_RAOPL</name>
<sequence length="86" mass="10024">MRFNKRNELHRVRTRQWSWNWYAGGDEEPLHRGHLIERDSQLNGENHPKTALSDTHRLLANLPGNQHITRRNALLVPTFAVAQAAH</sequence>
<organism evidence="1">
    <name type="scientific">Raoultella planticola</name>
    <name type="common">Klebsiella planticola</name>
    <dbReference type="NCBI Taxonomy" id="575"/>
    <lineage>
        <taxon>Bacteria</taxon>
        <taxon>Pseudomonadati</taxon>
        <taxon>Pseudomonadota</taxon>
        <taxon>Gammaproteobacteria</taxon>
        <taxon>Enterobacterales</taxon>
        <taxon>Enterobacteriaceae</taxon>
        <taxon>Klebsiella/Raoultella group</taxon>
        <taxon>Raoultella</taxon>
    </lineage>
</organism>
<proteinExistence type="predicted"/>
<reference evidence="1" key="1">
    <citation type="submission" date="2018-05" db="EMBL/GenBank/DDBJ databases">
        <title>Bacterial isolates from healthy term breastfed infants carrying antibiotic resistance genes.</title>
        <authorList>
            <person name="Casaburi G."/>
        </authorList>
    </citation>
    <scope>NUCLEOTIDE SEQUENCE [LARGE SCALE GENOMIC DNA]</scope>
    <source>
        <strain evidence="1">7084_4</strain>
    </source>
</reference>